<name>A0AAV7PGC6_PLEWA</name>
<keyword evidence="1" id="KW-0175">Coiled coil</keyword>
<gene>
    <name evidence="3" type="ORF">NDU88_005664</name>
</gene>
<feature type="region of interest" description="Disordered" evidence="2">
    <location>
        <begin position="1"/>
        <end position="56"/>
    </location>
</feature>
<reference evidence="3" key="1">
    <citation type="journal article" date="2022" name="bioRxiv">
        <title>Sequencing and chromosome-scale assembly of the giantPleurodeles waltlgenome.</title>
        <authorList>
            <person name="Brown T."/>
            <person name="Elewa A."/>
            <person name="Iarovenko S."/>
            <person name="Subramanian E."/>
            <person name="Araus A.J."/>
            <person name="Petzold A."/>
            <person name="Susuki M."/>
            <person name="Suzuki K.-i.T."/>
            <person name="Hayashi T."/>
            <person name="Toyoda A."/>
            <person name="Oliveira C."/>
            <person name="Osipova E."/>
            <person name="Leigh N.D."/>
            <person name="Simon A."/>
            <person name="Yun M.H."/>
        </authorList>
    </citation>
    <scope>NUCLEOTIDE SEQUENCE</scope>
    <source>
        <strain evidence="3">20211129_DDA</strain>
        <tissue evidence="3">Liver</tissue>
    </source>
</reference>
<evidence type="ECO:0000256" key="1">
    <source>
        <dbReference type="SAM" id="Coils"/>
    </source>
</evidence>
<feature type="compositionally biased region" description="Basic and acidic residues" evidence="2">
    <location>
        <begin position="18"/>
        <end position="27"/>
    </location>
</feature>
<dbReference type="Proteomes" id="UP001066276">
    <property type="component" value="Chromosome 7"/>
</dbReference>
<comment type="caution">
    <text evidence="3">The sequence shown here is derived from an EMBL/GenBank/DDBJ whole genome shotgun (WGS) entry which is preliminary data.</text>
</comment>
<keyword evidence="4" id="KW-1185">Reference proteome</keyword>
<proteinExistence type="predicted"/>
<dbReference type="AlphaFoldDB" id="A0AAV7PGC6"/>
<accession>A0AAV7PGC6</accession>
<feature type="coiled-coil region" evidence="1">
    <location>
        <begin position="67"/>
        <end position="94"/>
    </location>
</feature>
<protein>
    <submittedName>
        <fullName evidence="3">Uncharacterized protein</fullName>
    </submittedName>
</protein>
<evidence type="ECO:0000256" key="2">
    <source>
        <dbReference type="SAM" id="MobiDB-lite"/>
    </source>
</evidence>
<evidence type="ECO:0000313" key="3">
    <source>
        <dbReference type="EMBL" id="KAJ1127261.1"/>
    </source>
</evidence>
<dbReference type="EMBL" id="JANPWB010000011">
    <property type="protein sequence ID" value="KAJ1127261.1"/>
    <property type="molecule type" value="Genomic_DNA"/>
</dbReference>
<sequence>MRRKDGRTCITIKRRQHNREGGEDSVKGSELPGMPTLTSADDQDALDIQDGTGNSVSARVLTPHDLMDRREERKLKLELKLVKLKLEKEKADAERGLE</sequence>
<organism evidence="3 4">
    <name type="scientific">Pleurodeles waltl</name>
    <name type="common">Iberian ribbed newt</name>
    <dbReference type="NCBI Taxonomy" id="8319"/>
    <lineage>
        <taxon>Eukaryota</taxon>
        <taxon>Metazoa</taxon>
        <taxon>Chordata</taxon>
        <taxon>Craniata</taxon>
        <taxon>Vertebrata</taxon>
        <taxon>Euteleostomi</taxon>
        <taxon>Amphibia</taxon>
        <taxon>Batrachia</taxon>
        <taxon>Caudata</taxon>
        <taxon>Salamandroidea</taxon>
        <taxon>Salamandridae</taxon>
        <taxon>Pleurodelinae</taxon>
        <taxon>Pleurodeles</taxon>
    </lineage>
</organism>
<evidence type="ECO:0000313" key="4">
    <source>
        <dbReference type="Proteomes" id="UP001066276"/>
    </source>
</evidence>